<dbReference type="EC" id="1.-.-.-" evidence="6"/>
<evidence type="ECO:0000256" key="7">
    <source>
        <dbReference type="SAM" id="MobiDB-lite"/>
    </source>
</evidence>
<dbReference type="Gene3D" id="3.50.50.60">
    <property type="entry name" value="FAD/NAD(P)-binding domain"/>
    <property type="match status" value="1"/>
</dbReference>
<gene>
    <name evidence="8" type="ORF">PPROV_000004700</name>
</gene>
<proteinExistence type="inferred from homology"/>
<evidence type="ECO:0000313" key="8">
    <source>
        <dbReference type="EMBL" id="GHP01291.1"/>
    </source>
</evidence>
<protein>
    <recommendedName>
        <fullName evidence="6">Flavin-containing monooxygenase</fullName>
        <ecNumber evidence="6">1.-.-.-</ecNumber>
    </recommendedName>
</protein>
<dbReference type="PRINTS" id="PR00370">
    <property type="entry name" value="FMOXYGENASE"/>
</dbReference>
<comment type="caution">
    <text evidence="8">The sequence shown here is derived from an EMBL/GenBank/DDBJ whole genome shotgun (WGS) entry which is preliminary data.</text>
</comment>
<dbReference type="InterPro" id="IPR036188">
    <property type="entry name" value="FAD/NAD-bd_sf"/>
</dbReference>
<evidence type="ECO:0000313" key="9">
    <source>
        <dbReference type="Proteomes" id="UP000660262"/>
    </source>
</evidence>
<dbReference type="InterPro" id="IPR020946">
    <property type="entry name" value="Flavin_mOase-like"/>
</dbReference>
<dbReference type="GO" id="GO:0004499">
    <property type="term" value="F:N,N-dimethylaniline monooxygenase activity"/>
    <property type="evidence" value="ECO:0007669"/>
    <property type="project" value="InterPro"/>
</dbReference>
<dbReference type="Pfam" id="PF00743">
    <property type="entry name" value="FMO-like"/>
    <property type="match status" value="1"/>
</dbReference>
<keyword evidence="6" id="KW-0503">Monooxygenase</keyword>
<evidence type="ECO:0000256" key="1">
    <source>
        <dbReference type="ARBA" id="ARBA00009183"/>
    </source>
</evidence>
<evidence type="ECO:0000256" key="6">
    <source>
        <dbReference type="RuleBase" id="RU361177"/>
    </source>
</evidence>
<dbReference type="Proteomes" id="UP000660262">
    <property type="component" value="Unassembled WGS sequence"/>
</dbReference>
<comment type="similarity">
    <text evidence="1 6">Belongs to the FMO family.</text>
</comment>
<keyword evidence="2 6" id="KW-0285">Flavoprotein</keyword>
<keyword evidence="9" id="KW-1185">Reference proteome</keyword>
<keyword evidence="3 6" id="KW-0274">FAD</keyword>
<name>A0A830H6E4_9CHLO</name>
<accession>A0A830H6E4</accession>
<evidence type="ECO:0000256" key="2">
    <source>
        <dbReference type="ARBA" id="ARBA00022630"/>
    </source>
</evidence>
<dbReference type="AlphaFoldDB" id="A0A830H6E4"/>
<reference evidence="8" key="1">
    <citation type="submission" date="2020-10" db="EMBL/GenBank/DDBJ databases">
        <title>Unveiling of a novel bifunctional photoreceptor, Dualchrome1, isolated from a cosmopolitan green alga.</title>
        <authorList>
            <person name="Suzuki S."/>
            <person name="Kawachi M."/>
        </authorList>
    </citation>
    <scope>NUCLEOTIDE SEQUENCE</scope>
    <source>
        <strain evidence="8">NIES 2893</strain>
    </source>
</reference>
<dbReference type="SUPFAM" id="SSF51905">
    <property type="entry name" value="FAD/NAD(P)-binding domain"/>
    <property type="match status" value="2"/>
</dbReference>
<evidence type="ECO:0000256" key="4">
    <source>
        <dbReference type="ARBA" id="ARBA00022857"/>
    </source>
</evidence>
<keyword evidence="4" id="KW-0521">NADP</keyword>
<dbReference type="PANTHER" id="PTHR23023">
    <property type="entry name" value="DIMETHYLANILINE MONOOXYGENASE"/>
    <property type="match status" value="1"/>
</dbReference>
<sequence>MTAADAPRSDGGDGGHHGMNHSSSSSSDSKDVKVSIIPESSSAEAKSAFSQPRRMPLRVAVIGAGPSGIVALKELKEMGFSTVLFDAAERIGGAFATAYEGAQLTTSSSLTAFGDFPPNPPNMVAKPTMWTCEEYVEYLNDYIDHFRLRGCIELKSRVVSYKKSENEALWELVVCKENTNTSTSYFDRVVIATGSNQNPNIPQDLLDKARQGDFTGDIVHSSSISSMRSLARGRRVLIVGLGETGSDLALQAAEGLATGEVPFVGISSRKGPGHTIPRLLGDVPADLMTSRAFHQIPDPNTAKSMWRELYERGVPMIKAAGMDATWMEFNLENENFPCCRFGVKNSAWLDALDAGAATFGGIEKIDGDVVTFDDGAVARVDLIVAATGFKPFDDAGVRNVRAELWRGVLRAAADDDMSLAYVGFARAAFGGVPPVAELQARWLASLWAGEVDPPTREQMEEEMQRAQREAGLRYPLDASRITTLVEYRQALDVWGASLGALPPLGWTTALRRPQLWRALWFGPLCAAQYRCGDAAVAARLERQKLHPFITAPVRAWLYWRVIRKT</sequence>
<evidence type="ECO:0000256" key="5">
    <source>
        <dbReference type="ARBA" id="ARBA00023002"/>
    </source>
</evidence>
<comment type="cofactor">
    <cofactor evidence="6">
        <name>FAD</name>
        <dbReference type="ChEBI" id="CHEBI:57692"/>
    </cofactor>
</comment>
<dbReference type="OrthoDB" id="66881at2759"/>
<keyword evidence="5 6" id="KW-0560">Oxidoreductase</keyword>
<dbReference type="InterPro" id="IPR050346">
    <property type="entry name" value="FMO-like"/>
</dbReference>
<feature type="compositionally biased region" description="Basic and acidic residues" evidence="7">
    <location>
        <begin position="7"/>
        <end position="16"/>
    </location>
</feature>
<organism evidence="8 9">
    <name type="scientific">Pycnococcus provasolii</name>
    <dbReference type="NCBI Taxonomy" id="41880"/>
    <lineage>
        <taxon>Eukaryota</taxon>
        <taxon>Viridiplantae</taxon>
        <taxon>Chlorophyta</taxon>
        <taxon>Pseudoscourfieldiophyceae</taxon>
        <taxon>Pseudoscourfieldiales</taxon>
        <taxon>Pycnococcaceae</taxon>
        <taxon>Pycnococcus</taxon>
    </lineage>
</organism>
<dbReference type="GO" id="GO:0050661">
    <property type="term" value="F:NADP binding"/>
    <property type="evidence" value="ECO:0007669"/>
    <property type="project" value="InterPro"/>
</dbReference>
<dbReference type="EMBL" id="BNJQ01000001">
    <property type="protein sequence ID" value="GHP01291.1"/>
    <property type="molecule type" value="Genomic_DNA"/>
</dbReference>
<dbReference type="PIRSF" id="PIRSF000332">
    <property type="entry name" value="FMO"/>
    <property type="match status" value="1"/>
</dbReference>
<feature type="region of interest" description="Disordered" evidence="7">
    <location>
        <begin position="1"/>
        <end position="37"/>
    </location>
</feature>
<dbReference type="GO" id="GO:0050660">
    <property type="term" value="F:flavin adenine dinucleotide binding"/>
    <property type="evidence" value="ECO:0007669"/>
    <property type="project" value="InterPro"/>
</dbReference>
<evidence type="ECO:0000256" key="3">
    <source>
        <dbReference type="ARBA" id="ARBA00022827"/>
    </source>
</evidence>
<dbReference type="InterPro" id="IPR000960">
    <property type="entry name" value="Flavin_mOase"/>
</dbReference>